<gene>
    <name evidence="3" type="ORF">H9843_00145</name>
</gene>
<reference evidence="3" key="1">
    <citation type="journal article" date="2021" name="PeerJ">
        <title>Extensive microbial diversity within the chicken gut microbiome revealed by metagenomics and culture.</title>
        <authorList>
            <person name="Gilroy R."/>
            <person name="Ravi A."/>
            <person name="Getino M."/>
            <person name="Pursley I."/>
            <person name="Horton D.L."/>
            <person name="Alikhan N.F."/>
            <person name="Baker D."/>
            <person name="Gharbi K."/>
            <person name="Hall N."/>
            <person name="Watson M."/>
            <person name="Adriaenssens E.M."/>
            <person name="Foster-Nyarko E."/>
            <person name="Jarju S."/>
            <person name="Secka A."/>
            <person name="Antonio M."/>
            <person name="Oren A."/>
            <person name="Chaudhuri R.R."/>
            <person name="La Ragione R."/>
            <person name="Hildebrand F."/>
            <person name="Pallen M.J."/>
        </authorList>
    </citation>
    <scope>NUCLEOTIDE SEQUENCE</scope>
    <source>
        <strain evidence="3">876</strain>
    </source>
</reference>
<organism evidence="3 4">
    <name type="scientific">Candidatus Limosilactobacillus merdavium</name>
    <dbReference type="NCBI Taxonomy" id="2838651"/>
    <lineage>
        <taxon>Bacteria</taxon>
        <taxon>Bacillati</taxon>
        <taxon>Bacillota</taxon>
        <taxon>Bacilli</taxon>
        <taxon>Lactobacillales</taxon>
        <taxon>Lactobacillaceae</taxon>
        <taxon>Limosilactobacillus</taxon>
    </lineage>
</organism>
<dbReference type="PANTHER" id="PTHR11067">
    <property type="entry name" value="INOSINE TRIPHOSPHATE PYROPHOSPHATASE/HAM1 PROTEIN"/>
    <property type="match status" value="1"/>
</dbReference>
<dbReference type="GO" id="GO:0005829">
    <property type="term" value="C:cytosol"/>
    <property type="evidence" value="ECO:0007669"/>
    <property type="project" value="TreeGrafter"/>
</dbReference>
<evidence type="ECO:0000313" key="3">
    <source>
        <dbReference type="EMBL" id="MBU3829307.1"/>
    </source>
</evidence>
<name>A0A9E2NUG3_9LACO</name>
<dbReference type="CDD" id="cd00985">
    <property type="entry name" value="Maf_Ham1"/>
    <property type="match status" value="1"/>
</dbReference>
<sequence>MKFVIASHNQNKIQELQRIIAVRGNTAIPYTNLIQKQQFPVEGESSYLENAQQKALYISKQLPHSLIIADDSGLQLEAYPEIMGVRTARDLAQCKTPHDYDQYVLRLVKDHDRAFQMQTTIVCAHQGKVLATADGILRGQIAKTERGNGGDGFNRILIPDNTRHTLAEMNFRERYYFLTRARAVDQLLWQLKDNHN</sequence>
<proteinExistence type="inferred from homology"/>
<dbReference type="PANTHER" id="PTHR11067:SF9">
    <property type="entry name" value="INOSINE TRIPHOSPHATE PYROPHOSPHATASE"/>
    <property type="match status" value="1"/>
</dbReference>
<dbReference type="GO" id="GO:0047429">
    <property type="term" value="F:nucleoside triphosphate diphosphatase activity"/>
    <property type="evidence" value="ECO:0007669"/>
    <property type="project" value="InterPro"/>
</dbReference>
<evidence type="ECO:0000256" key="2">
    <source>
        <dbReference type="ARBA" id="ARBA00022801"/>
    </source>
</evidence>
<dbReference type="GO" id="GO:0009143">
    <property type="term" value="P:nucleoside triphosphate catabolic process"/>
    <property type="evidence" value="ECO:0007669"/>
    <property type="project" value="InterPro"/>
</dbReference>
<evidence type="ECO:0000256" key="1">
    <source>
        <dbReference type="ARBA" id="ARBA00008023"/>
    </source>
</evidence>
<accession>A0A9E2NUG3</accession>
<comment type="similarity">
    <text evidence="1">Belongs to the HAM1 NTPase family.</text>
</comment>
<evidence type="ECO:0000313" key="4">
    <source>
        <dbReference type="Proteomes" id="UP000824180"/>
    </source>
</evidence>
<reference evidence="3" key="2">
    <citation type="submission" date="2021-04" db="EMBL/GenBank/DDBJ databases">
        <authorList>
            <person name="Gilroy R."/>
        </authorList>
    </citation>
    <scope>NUCLEOTIDE SEQUENCE</scope>
    <source>
        <strain evidence="3">876</strain>
    </source>
</reference>
<dbReference type="AlphaFoldDB" id="A0A9E2NUG3"/>
<dbReference type="Proteomes" id="UP000824180">
    <property type="component" value="Unassembled WGS sequence"/>
</dbReference>
<comment type="caution">
    <text evidence="3">The sequence shown here is derived from an EMBL/GenBank/DDBJ whole genome shotgun (WGS) entry which is preliminary data.</text>
</comment>
<dbReference type="InterPro" id="IPR029001">
    <property type="entry name" value="ITPase-like_fam"/>
</dbReference>
<dbReference type="EMBL" id="JAHLFK010000001">
    <property type="protein sequence ID" value="MBU3829307.1"/>
    <property type="molecule type" value="Genomic_DNA"/>
</dbReference>
<dbReference type="InterPro" id="IPR002637">
    <property type="entry name" value="RdgB/HAM1"/>
</dbReference>
<protein>
    <submittedName>
        <fullName evidence="3">Non-canonical purine NTP pyrophosphatase</fullName>
    </submittedName>
</protein>
<keyword evidence="2" id="KW-0378">Hydrolase</keyword>
<dbReference type="SUPFAM" id="SSF52972">
    <property type="entry name" value="ITPase-like"/>
    <property type="match status" value="1"/>
</dbReference>
<dbReference type="Pfam" id="PF01725">
    <property type="entry name" value="Ham1p_like"/>
    <property type="match status" value="1"/>
</dbReference>
<dbReference type="Gene3D" id="3.90.950.10">
    <property type="match status" value="1"/>
</dbReference>